<comment type="subunit">
    <text evidence="9">Part of the signal recognition particle protein translocation system, which is composed of SRP and FtsY.</text>
</comment>
<gene>
    <name evidence="9 12" type="primary">ffh</name>
    <name evidence="12" type="ORF">ACFQ19_16470</name>
</gene>
<comment type="subcellular location">
    <subcellularLocation>
        <location evidence="9">Cytoplasm</location>
    </subcellularLocation>
    <text evidence="9">The SRP-RNC complex is targeted to the cytoplasmic membrane.</text>
</comment>
<dbReference type="Proteomes" id="UP001597041">
    <property type="component" value="Unassembled WGS sequence"/>
</dbReference>
<dbReference type="InterPro" id="IPR022941">
    <property type="entry name" value="SRP54"/>
</dbReference>
<sequence length="449" mass="49288">MAFEGLAERLQGTIKKITGKGKVSEQDVKEMTREVRLALLEADVNFKVVKQLIARIKERAVGQEVMESLTPGQQVIKVVKEELTSLMGGEQSKVAVADRSPTVIMMVGLQGAGKTTTTGKLANHLRKNHNRNPLLVACDVYRPAAVDQLETLGTQLDMPVFSSGTEANPVDIANEAIAQAKENHNDYVIIDTAGRLHVDENLMEELQHIKADVKPDEIFLVVDSMTGQDAVNVAESFNDQLDITGVVLTKLDGDTRGGAALSIKAVTDKPIKFAGMGEKLDQLEAFHPERMASRILGMGDVLSLIEKAQTNVDEKQAKELEDKMRSASFTFDDFLEQMGQVRQMGPLDDLMSMIPGANKMKGLKNAQLDESQLTEVEAIIQSMTKEERQEPSVINGSRRKRIAKGSGTSVAAVNRLLKQFSEMKKMMKQMTNTQKGKKGKGGGMKFPFM</sequence>
<evidence type="ECO:0000313" key="12">
    <source>
        <dbReference type="EMBL" id="MFD1067604.1"/>
    </source>
</evidence>
<evidence type="ECO:0000256" key="9">
    <source>
        <dbReference type="HAMAP-Rule" id="MF_00306"/>
    </source>
</evidence>
<accession>A0ABW3NKP5</accession>
<dbReference type="Pfam" id="PF02881">
    <property type="entry name" value="SRP54_N"/>
    <property type="match status" value="1"/>
</dbReference>
<reference evidence="13" key="1">
    <citation type="journal article" date="2019" name="Int. J. Syst. Evol. Microbiol.">
        <title>The Global Catalogue of Microorganisms (GCM) 10K type strain sequencing project: providing services to taxonomists for standard genome sequencing and annotation.</title>
        <authorList>
            <consortium name="The Broad Institute Genomics Platform"/>
            <consortium name="The Broad Institute Genome Sequencing Center for Infectious Disease"/>
            <person name="Wu L."/>
            <person name="Ma J."/>
        </authorList>
    </citation>
    <scope>NUCLEOTIDE SEQUENCE [LARGE SCALE GENOMIC DNA]</scope>
    <source>
        <strain evidence="13">CCUG 56608</strain>
    </source>
</reference>
<evidence type="ECO:0000256" key="3">
    <source>
        <dbReference type="ARBA" id="ARBA00022801"/>
    </source>
</evidence>
<evidence type="ECO:0000259" key="11">
    <source>
        <dbReference type="PROSITE" id="PS00300"/>
    </source>
</evidence>
<dbReference type="Gene3D" id="3.40.50.300">
    <property type="entry name" value="P-loop containing nucleotide triphosphate hydrolases"/>
    <property type="match status" value="1"/>
</dbReference>
<dbReference type="InterPro" id="IPR004125">
    <property type="entry name" value="Signal_recog_particle_SRP54_M"/>
</dbReference>
<dbReference type="NCBIfam" id="TIGR00959">
    <property type="entry name" value="ffh"/>
    <property type="match status" value="1"/>
</dbReference>
<keyword evidence="4 9" id="KW-0694">RNA-binding</keyword>
<evidence type="ECO:0000313" key="13">
    <source>
        <dbReference type="Proteomes" id="UP001597041"/>
    </source>
</evidence>
<evidence type="ECO:0000256" key="10">
    <source>
        <dbReference type="SAM" id="MobiDB-lite"/>
    </source>
</evidence>
<comment type="caution">
    <text evidence="12">The sequence shown here is derived from an EMBL/GenBank/DDBJ whole genome shotgun (WGS) entry which is preliminary data.</text>
</comment>
<dbReference type="InterPro" id="IPR004780">
    <property type="entry name" value="SRP"/>
</dbReference>
<feature type="region of interest" description="Disordered" evidence="10">
    <location>
        <begin position="429"/>
        <end position="449"/>
    </location>
</feature>
<organism evidence="12 13">
    <name type="scientific">Oceanobacillus locisalsi</name>
    <dbReference type="NCBI Taxonomy" id="546107"/>
    <lineage>
        <taxon>Bacteria</taxon>
        <taxon>Bacillati</taxon>
        <taxon>Bacillota</taxon>
        <taxon>Bacilli</taxon>
        <taxon>Bacillales</taxon>
        <taxon>Bacillaceae</taxon>
        <taxon>Oceanobacillus</taxon>
    </lineage>
</organism>
<dbReference type="SMART" id="SM00382">
    <property type="entry name" value="AAA"/>
    <property type="match status" value="1"/>
</dbReference>
<feature type="domain" description="SRP54-type proteins GTP-binding" evidence="11">
    <location>
        <begin position="270"/>
        <end position="283"/>
    </location>
</feature>
<dbReference type="Pfam" id="PF00448">
    <property type="entry name" value="SRP54"/>
    <property type="match status" value="1"/>
</dbReference>
<keyword evidence="2 9" id="KW-0547">Nucleotide-binding</keyword>
<evidence type="ECO:0000256" key="2">
    <source>
        <dbReference type="ARBA" id="ARBA00022741"/>
    </source>
</evidence>
<dbReference type="Gene3D" id="1.20.120.140">
    <property type="entry name" value="Signal recognition particle SRP54, nucleotide-binding domain"/>
    <property type="match status" value="1"/>
</dbReference>
<dbReference type="Gene3D" id="1.10.260.30">
    <property type="entry name" value="Signal recognition particle, SRP54 subunit, M-domain"/>
    <property type="match status" value="1"/>
</dbReference>
<dbReference type="SUPFAM" id="SSF52540">
    <property type="entry name" value="P-loop containing nucleoside triphosphate hydrolases"/>
    <property type="match status" value="1"/>
</dbReference>
<feature type="binding site" evidence="9">
    <location>
        <begin position="191"/>
        <end position="195"/>
    </location>
    <ligand>
        <name>GTP</name>
        <dbReference type="ChEBI" id="CHEBI:37565"/>
    </ligand>
</feature>
<dbReference type="SMART" id="SM00962">
    <property type="entry name" value="SRP54"/>
    <property type="match status" value="1"/>
</dbReference>
<comment type="domain">
    <text evidence="9">Composed of three domains: the N-terminal N domain, which is responsible for interactions with the ribosome, the central G domain, which binds GTP, and the C-terminal M domain, which binds the RNA and the signal sequence of the RNC.</text>
</comment>
<keyword evidence="3 9" id="KW-0378">Hydrolase</keyword>
<keyword evidence="13" id="KW-1185">Reference proteome</keyword>
<protein>
    <recommendedName>
        <fullName evidence="9">Signal recognition particle protein</fullName>
        <ecNumber evidence="9">3.6.5.4</ecNumber>
    </recommendedName>
    <alternativeName>
        <fullName evidence="9">Fifty-four homolog</fullName>
    </alternativeName>
</protein>
<keyword evidence="9" id="KW-0963">Cytoplasm</keyword>
<dbReference type="HAMAP" id="MF_00306">
    <property type="entry name" value="SRP54"/>
    <property type="match status" value="1"/>
</dbReference>
<evidence type="ECO:0000256" key="7">
    <source>
        <dbReference type="ARBA" id="ARBA00023274"/>
    </source>
</evidence>
<keyword evidence="5 9" id="KW-0342">GTP-binding</keyword>
<dbReference type="PANTHER" id="PTHR11564">
    <property type="entry name" value="SIGNAL RECOGNITION PARTICLE 54K PROTEIN SRP54"/>
    <property type="match status" value="1"/>
</dbReference>
<dbReference type="PANTHER" id="PTHR11564:SF5">
    <property type="entry name" value="SIGNAL RECOGNITION PARTICLE SUBUNIT SRP54"/>
    <property type="match status" value="1"/>
</dbReference>
<dbReference type="InterPro" id="IPR003593">
    <property type="entry name" value="AAA+_ATPase"/>
</dbReference>
<keyword evidence="7 9" id="KW-0687">Ribonucleoprotein</keyword>
<comment type="function">
    <text evidence="9">Involved in targeting and insertion of nascent membrane proteins into the cytoplasmic membrane. Binds to the hydrophobic signal sequence of the ribosome-nascent chain (RNC) as it emerges from the ribosomes. The SRP-RNC complex is then targeted to the cytoplasmic membrane where it interacts with the SRP receptor FtsY.</text>
</comment>
<evidence type="ECO:0000256" key="4">
    <source>
        <dbReference type="ARBA" id="ARBA00022884"/>
    </source>
</evidence>
<dbReference type="PROSITE" id="PS00300">
    <property type="entry name" value="SRP54"/>
    <property type="match status" value="1"/>
</dbReference>
<dbReference type="InterPro" id="IPR013822">
    <property type="entry name" value="Signal_recog_particl_SRP54_hlx"/>
</dbReference>
<evidence type="ECO:0000256" key="6">
    <source>
        <dbReference type="ARBA" id="ARBA00023135"/>
    </source>
</evidence>
<dbReference type="Pfam" id="PF02978">
    <property type="entry name" value="SRP_SPB"/>
    <property type="match status" value="1"/>
</dbReference>
<dbReference type="EC" id="3.6.5.4" evidence="9"/>
<evidence type="ECO:0000256" key="5">
    <source>
        <dbReference type="ARBA" id="ARBA00023134"/>
    </source>
</evidence>
<comment type="similarity">
    <text evidence="1 9">Belongs to the GTP-binding SRP family. SRP54 subfamily.</text>
</comment>
<feature type="binding site" evidence="9">
    <location>
        <begin position="108"/>
        <end position="115"/>
    </location>
    <ligand>
        <name>GTP</name>
        <dbReference type="ChEBI" id="CHEBI:37565"/>
    </ligand>
</feature>
<keyword evidence="6 9" id="KW-0733">Signal recognition particle</keyword>
<name>A0ABW3NKP5_9BACI</name>
<feature type="binding site" evidence="9">
    <location>
        <begin position="249"/>
        <end position="252"/>
    </location>
    <ligand>
        <name>GTP</name>
        <dbReference type="ChEBI" id="CHEBI:37565"/>
    </ligand>
</feature>
<dbReference type="InterPro" id="IPR000897">
    <property type="entry name" value="SRP54_GTPase_dom"/>
</dbReference>
<dbReference type="InterPro" id="IPR042101">
    <property type="entry name" value="SRP54_N_sf"/>
</dbReference>
<proteinExistence type="inferred from homology"/>
<dbReference type="InterPro" id="IPR027417">
    <property type="entry name" value="P-loop_NTPase"/>
</dbReference>
<evidence type="ECO:0000256" key="8">
    <source>
        <dbReference type="ARBA" id="ARBA00048027"/>
    </source>
</evidence>
<dbReference type="InterPro" id="IPR036891">
    <property type="entry name" value="Signal_recog_part_SRP54_M_sf"/>
</dbReference>
<comment type="catalytic activity">
    <reaction evidence="8 9">
        <text>GTP + H2O = GDP + phosphate + H(+)</text>
        <dbReference type="Rhea" id="RHEA:19669"/>
        <dbReference type="ChEBI" id="CHEBI:15377"/>
        <dbReference type="ChEBI" id="CHEBI:15378"/>
        <dbReference type="ChEBI" id="CHEBI:37565"/>
        <dbReference type="ChEBI" id="CHEBI:43474"/>
        <dbReference type="ChEBI" id="CHEBI:58189"/>
        <dbReference type="EC" id="3.6.5.4"/>
    </reaction>
</comment>
<dbReference type="SUPFAM" id="SSF47446">
    <property type="entry name" value="Signal peptide-binding domain"/>
    <property type="match status" value="1"/>
</dbReference>
<dbReference type="SMART" id="SM00963">
    <property type="entry name" value="SRP54_N"/>
    <property type="match status" value="1"/>
</dbReference>
<dbReference type="RefSeq" id="WP_379593736.1">
    <property type="nucleotide sequence ID" value="NZ_JBHTKK010000024.1"/>
</dbReference>
<evidence type="ECO:0000256" key="1">
    <source>
        <dbReference type="ARBA" id="ARBA00005450"/>
    </source>
</evidence>
<dbReference type="CDD" id="cd18539">
    <property type="entry name" value="SRP_G"/>
    <property type="match status" value="1"/>
</dbReference>
<dbReference type="EMBL" id="JBHTKK010000024">
    <property type="protein sequence ID" value="MFD1067604.1"/>
    <property type="molecule type" value="Genomic_DNA"/>
</dbReference>